<gene>
    <name evidence="3" type="ordered locus">Cwoe_0276</name>
</gene>
<proteinExistence type="predicted"/>
<keyword evidence="4" id="KW-1185">Reference proteome</keyword>
<dbReference type="Proteomes" id="UP000008229">
    <property type="component" value="Chromosome"/>
</dbReference>
<dbReference type="KEGG" id="cwo:Cwoe_0276"/>
<protein>
    <recommendedName>
        <fullName evidence="2">SnoaL-like domain-containing protein</fullName>
    </recommendedName>
</protein>
<reference evidence="3 4" key="1">
    <citation type="journal article" date="2010" name="Stand. Genomic Sci.">
        <title>Complete genome sequence of Conexibacter woesei type strain (ID131577).</title>
        <authorList>
            <person name="Pukall R."/>
            <person name="Lapidus A."/>
            <person name="Glavina Del Rio T."/>
            <person name="Copeland A."/>
            <person name="Tice H."/>
            <person name="Cheng J.-F."/>
            <person name="Lucas S."/>
            <person name="Chen F."/>
            <person name="Nolan M."/>
            <person name="Bruce D."/>
            <person name="Goodwin L."/>
            <person name="Pitluck S."/>
            <person name="Mavromatis K."/>
            <person name="Ivanova N."/>
            <person name="Ovchinnikova G."/>
            <person name="Pati A."/>
            <person name="Chen A."/>
            <person name="Palaniappan K."/>
            <person name="Land M."/>
            <person name="Hauser L."/>
            <person name="Chang Y.-J."/>
            <person name="Jeffries C.D."/>
            <person name="Chain P."/>
            <person name="Meincke L."/>
            <person name="Sims D."/>
            <person name="Brettin T."/>
            <person name="Detter J.C."/>
            <person name="Rohde M."/>
            <person name="Goeker M."/>
            <person name="Bristow J."/>
            <person name="Eisen J.A."/>
            <person name="Markowitz V."/>
            <person name="Kyrpides N.C."/>
            <person name="Klenk H.-P."/>
            <person name="Hugenholtz P."/>
        </authorList>
    </citation>
    <scope>NUCLEOTIDE SEQUENCE [LARGE SCALE GENOMIC DNA]</scope>
    <source>
        <strain evidence="4">DSM 14684 / CIP 108061 / JCM 11494 / NBRC 100937 / ID131577</strain>
    </source>
</reference>
<dbReference type="Pfam" id="PF12680">
    <property type="entry name" value="SnoaL_2"/>
    <property type="match status" value="1"/>
</dbReference>
<dbReference type="eggNOG" id="COG4319">
    <property type="taxonomic scope" value="Bacteria"/>
</dbReference>
<dbReference type="InterPro" id="IPR032710">
    <property type="entry name" value="NTF2-like_dom_sf"/>
</dbReference>
<evidence type="ECO:0000256" key="1">
    <source>
        <dbReference type="SAM" id="MobiDB-lite"/>
    </source>
</evidence>
<feature type="region of interest" description="Disordered" evidence="1">
    <location>
        <begin position="1"/>
        <end position="20"/>
    </location>
</feature>
<accession>D3F639</accession>
<dbReference type="SUPFAM" id="SSF54427">
    <property type="entry name" value="NTF2-like"/>
    <property type="match status" value="1"/>
</dbReference>
<dbReference type="Gene3D" id="3.10.450.50">
    <property type="match status" value="1"/>
</dbReference>
<dbReference type="InterPro" id="IPR037401">
    <property type="entry name" value="SnoaL-like"/>
</dbReference>
<name>D3F639_CONWI</name>
<feature type="domain" description="SnoaL-like" evidence="2">
    <location>
        <begin position="95"/>
        <end position="192"/>
    </location>
</feature>
<sequence length="217" mass="23183">MGRHPARRSDDAHAPEARPASAIGAMARGASAFGSSVFGATAMGALAVGRAAIGRLAIRRATVTRLEIDELIVGRLQIDAGGAATREQVAAWLDAYERAWRTPGTDVLADLFTDDATYSPGPFRETLSGRPAIAAFWEDGRDGADERFAMRSELLAVEGDVGVVRVEVDYERPEPSSFRDLWVVAFAPDGRCRAFEEWPFAPGDRLSPGAPPAPSDA</sequence>
<reference evidence="4" key="2">
    <citation type="submission" date="2010-01" db="EMBL/GenBank/DDBJ databases">
        <title>The complete genome of Conexibacter woesei DSM 14684.</title>
        <authorList>
            <consortium name="US DOE Joint Genome Institute (JGI-PGF)"/>
            <person name="Lucas S."/>
            <person name="Copeland A."/>
            <person name="Lapidus A."/>
            <person name="Glavina del Rio T."/>
            <person name="Dalin E."/>
            <person name="Tice H."/>
            <person name="Bruce D."/>
            <person name="Goodwin L."/>
            <person name="Pitluck S."/>
            <person name="Kyrpides N."/>
            <person name="Mavromatis K."/>
            <person name="Ivanova N."/>
            <person name="Mikhailova N."/>
            <person name="Chertkov O."/>
            <person name="Brettin T."/>
            <person name="Detter J.C."/>
            <person name="Han C."/>
            <person name="Larimer F."/>
            <person name="Land M."/>
            <person name="Hauser L."/>
            <person name="Markowitz V."/>
            <person name="Cheng J.-F."/>
            <person name="Hugenholtz P."/>
            <person name="Woyke T."/>
            <person name="Wu D."/>
            <person name="Pukall R."/>
            <person name="Steenblock K."/>
            <person name="Schneider S."/>
            <person name="Klenk H.-P."/>
            <person name="Eisen J.A."/>
        </authorList>
    </citation>
    <scope>NUCLEOTIDE SEQUENCE [LARGE SCALE GENOMIC DNA]</scope>
    <source>
        <strain evidence="4">DSM 14684 / CIP 108061 / JCM 11494 / NBRC 100937 / ID131577</strain>
    </source>
</reference>
<feature type="compositionally biased region" description="Basic and acidic residues" evidence="1">
    <location>
        <begin position="7"/>
        <end position="16"/>
    </location>
</feature>
<dbReference type="HOGENOM" id="CLU_1270496_0_0_11"/>
<dbReference type="STRING" id="469383.Cwoe_0276"/>
<organism evidence="3 4">
    <name type="scientific">Conexibacter woesei (strain DSM 14684 / CCUG 47730 / CIP 108061 / JCM 11494 / NBRC 100937 / ID131577)</name>
    <dbReference type="NCBI Taxonomy" id="469383"/>
    <lineage>
        <taxon>Bacteria</taxon>
        <taxon>Bacillati</taxon>
        <taxon>Actinomycetota</taxon>
        <taxon>Thermoleophilia</taxon>
        <taxon>Solirubrobacterales</taxon>
        <taxon>Conexibacteraceae</taxon>
        <taxon>Conexibacter</taxon>
    </lineage>
</organism>
<dbReference type="RefSeq" id="WP_012931765.1">
    <property type="nucleotide sequence ID" value="NC_013739.1"/>
</dbReference>
<evidence type="ECO:0000259" key="2">
    <source>
        <dbReference type="Pfam" id="PF12680"/>
    </source>
</evidence>
<evidence type="ECO:0000313" key="4">
    <source>
        <dbReference type="Proteomes" id="UP000008229"/>
    </source>
</evidence>
<evidence type="ECO:0000313" key="3">
    <source>
        <dbReference type="EMBL" id="ADB48712.1"/>
    </source>
</evidence>
<dbReference type="AlphaFoldDB" id="D3F639"/>
<dbReference type="EMBL" id="CP001854">
    <property type="protein sequence ID" value="ADB48712.1"/>
    <property type="molecule type" value="Genomic_DNA"/>
</dbReference>